<comment type="cofactor">
    <cofactor evidence="2">
        <name>Mg(2+)</name>
        <dbReference type="ChEBI" id="CHEBI:18420"/>
    </cofactor>
</comment>
<evidence type="ECO:0000256" key="4">
    <source>
        <dbReference type="ARBA" id="ARBA00009283"/>
    </source>
</evidence>
<feature type="transmembrane region" description="Helical" evidence="18">
    <location>
        <begin position="7"/>
        <end position="27"/>
    </location>
</feature>
<evidence type="ECO:0000256" key="7">
    <source>
        <dbReference type="ARBA" id="ARBA00022801"/>
    </source>
</evidence>
<evidence type="ECO:0000256" key="11">
    <source>
        <dbReference type="ARBA" id="ARBA00022989"/>
    </source>
</evidence>
<proteinExistence type="inferred from homology"/>
<evidence type="ECO:0000313" key="20">
    <source>
        <dbReference type="RefSeq" id="XP_030647092.1"/>
    </source>
</evidence>
<protein>
    <submittedName>
        <fullName evidence="20">Ectonucleoside triphosphate diphosphohydrolase 2</fullName>
    </submittedName>
</protein>
<dbReference type="AlphaFoldDB" id="A0A6J2WSC4"/>
<evidence type="ECO:0000256" key="5">
    <source>
        <dbReference type="ARBA" id="ARBA00022692"/>
    </source>
</evidence>
<dbReference type="GO" id="GO:0005524">
    <property type="term" value="F:ATP binding"/>
    <property type="evidence" value="ECO:0007669"/>
    <property type="project" value="UniProtKB-KW"/>
</dbReference>
<dbReference type="RefSeq" id="XP_030647092.1">
    <property type="nucleotide sequence ID" value="XM_030791232.1"/>
</dbReference>
<organism evidence="19 20">
    <name type="scientific">Chanos chanos</name>
    <name type="common">Milkfish</name>
    <name type="synonym">Mugil chanos</name>
    <dbReference type="NCBI Taxonomy" id="29144"/>
    <lineage>
        <taxon>Eukaryota</taxon>
        <taxon>Metazoa</taxon>
        <taxon>Chordata</taxon>
        <taxon>Craniata</taxon>
        <taxon>Vertebrata</taxon>
        <taxon>Euteleostomi</taxon>
        <taxon>Actinopterygii</taxon>
        <taxon>Neopterygii</taxon>
        <taxon>Teleostei</taxon>
        <taxon>Ostariophysi</taxon>
        <taxon>Gonorynchiformes</taxon>
        <taxon>Chanidae</taxon>
        <taxon>Chanos</taxon>
    </lineage>
</organism>
<evidence type="ECO:0000256" key="8">
    <source>
        <dbReference type="ARBA" id="ARBA00022837"/>
    </source>
</evidence>
<evidence type="ECO:0000256" key="13">
    <source>
        <dbReference type="ARBA" id="ARBA00023157"/>
    </source>
</evidence>
<feature type="binding site" evidence="16">
    <location>
        <begin position="205"/>
        <end position="209"/>
    </location>
    <ligand>
        <name>ATP</name>
        <dbReference type="ChEBI" id="CHEBI:30616"/>
    </ligand>
</feature>
<gene>
    <name evidence="20" type="primary">LOC115827405</name>
</gene>
<reference evidence="20" key="1">
    <citation type="submission" date="2025-08" db="UniProtKB">
        <authorList>
            <consortium name="RefSeq"/>
        </authorList>
    </citation>
    <scope>IDENTIFICATION</scope>
</reference>
<evidence type="ECO:0000256" key="18">
    <source>
        <dbReference type="SAM" id="Phobius"/>
    </source>
</evidence>
<keyword evidence="8" id="KW-0106">Calcium</keyword>
<dbReference type="PANTHER" id="PTHR11782">
    <property type="entry name" value="ADENOSINE/GUANOSINE DIPHOSPHATASE"/>
    <property type="match status" value="1"/>
</dbReference>
<dbReference type="Proteomes" id="UP000504632">
    <property type="component" value="Chromosome 14"/>
</dbReference>
<feature type="transmembrane region" description="Helical" evidence="18">
    <location>
        <begin position="469"/>
        <end position="490"/>
    </location>
</feature>
<dbReference type="GO" id="GO:0005886">
    <property type="term" value="C:plasma membrane"/>
    <property type="evidence" value="ECO:0007669"/>
    <property type="project" value="TreeGrafter"/>
</dbReference>
<evidence type="ECO:0000256" key="14">
    <source>
        <dbReference type="ARBA" id="ARBA00023180"/>
    </source>
</evidence>
<keyword evidence="11 18" id="KW-1133">Transmembrane helix</keyword>
<evidence type="ECO:0000256" key="2">
    <source>
        <dbReference type="ARBA" id="ARBA00001946"/>
    </source>
</evidence>
<keyword evidence="6 16" id="KW-0547">Nucleotide-binding</keyword>
<sequence length="503" mass="55253">MDNLKCHIVAPVSLLLLGIVGIILLAVHTEDVKDAPQYMYGIVLDAGSSHTAMYIYKWPADKENGTGIVSQHSECHVKGGGISSYADVHGGAGKSLEGCLQQAMTDIPKSKHSKTPIYLGATAGMRLLNLSNTKASNEILQDVSDKLKTKYPFIFLGAAILSGADEGAYGWVTVNYLLENFIKYDFAGQWISPSKKTVGALDFGGASTQITFETADKVEDEGNKKTLRLYGRDYTLYTQSFLCYGRDQVLRQILANLAKNQNYATSISHPCYPADYNVSMELGKIFDSPCTQKKRPSPYDAKGLIQVQGTGNYQQCVGNVSAIFDLKKCSFSSCSFNDVFQPKVSGNFMAFSAFFYTYSFLQRSTGISVSSPELMEGAAQAVCNMSFEEMEKKVPDQKTRLQDYCSVSVFIQILTLKGYRFDQDSFPRISFQKKAGDTSIGWALGYMLSKSNLIPSESIPLRKALSSGAWTGLLFLFILILAALPVYVILRAHFKRKGGAPVV</sequence>
<keyword evidence="5 18" id="KW-0812">Transmembrane</keyword>
<evidence type="ECO:0000256" key="17">
    <source>
        <dbReference type="RuleBase" id="RU003833"/>
    </source>
</evidence>
<dbReference type="OrthoDB" id="6372431at2759"/>
<evidence type="ECO:0000256" key="16">
    <source>
        <dbReference type="PIRSR" id="PIRSR600407-2"/>
    </source>
</evidence>
<comment type="similarity">
    <text evidence="4 17">Belongs to the GDA1/CD39 NTPase family.</text>
</comment>
<dbReference type="PANTHER" id="PTHR11782:SF33">
    <property type="entry name" value="ECTONUCLEOSIDE TRIPHOSPHATE DIPHOSPHOHYDROLASE 2"/>
    <property type="match status" value="1"/>
</dbReference>
<dbReference type="GO" id="GO:0045134">
    <property type="term" value="F:UDP phosphatase activity"/>
    <property type="evidence" value="ECO:0007669"/>
    <property type="project" value="TreeGrafter"/>
</dbReference>
<dbReference type="PROSITE" id="PS01238">
    <property type="entry name" value="GDA1_CD39_NTPASE"/>
    <property type="match status" value="1"/>
</dbReference>
<evidence type="ECO:0000256" key="3">
    <source>
        <dbReference type="ARBA" id="ARBA00004141"/>
    </source>
</evidence>
<keyword evidence="14" id="KW-0325">Glycoprotein</keyword>
<evidence type="ECO:0000256" key="9">
    <source>
        <dbReference type="ARBA" id="ARBA00022840"/>
    </source>
</evidence>
<dbReference type="Pfam" id="PF01150">
    <property type="entry name" value="GDA1_CD39"/>
    <property type="match status" value="1"/>
</dbReference>
<evidence type="ECO:0000256" key="1">
    <source>
        <dbReference type="ARBA" id="ARBA00001913"/>
    </source>
</evidence>
<keyword evidence="9 16" id="KW-0067">ATP-binding</keyword>
<dbReference type="FunFam" id="3.30.420.40:FF:000068">
    <property type="entry name" value="Ectonucleoside triphosphate diphosphohydrolase 1"/>
    <property type="match status" value="1"/>
</dbReference>
<dbReference type="FunFam" id="3.30.420.150:FF:000002">
    <property type="entry name" value="Ectonucleoside triphosphate diphosphohydrolase 1"/>
    <property type="match status" value="1"/>
</dbReference>
<evidence type="ECO:0000256" key="10">
    <source>
        <dbReference type="ARBA" id="ARBA00022842"/>
    </source>
</evidence>
<keyword evidence="19" id="KW-1185">Reference proteome</keyword>
<keyword evidence="12 18" id="KW-0472">Membrane</keyword>
<evidence type="ECO:0000256" key="6">
    <source>
        <dbReference type="ARBA" id="ARBA00022741"/>
    </source>
</evidence>
<evidence type="ECO:0000313" key="19">
    <source>
        <dbReference type="Proteomes" id="UP000504632"/>
    </source>
</evidence>
<keyword evidence="10" id="KW-0460">Magnesium</keyword>
<dbReference type="GO" id="GO:0017111">
    <property type="term" value="F:ribonucleoside triphosphate phosphatase activity"/>
    <property type="evidence" value="ECO:0007669"/>
    <property type="project" value="TreeGrafter"/>
</dbReference>
<comment type="cofactor">
    <cofactor evidence="1">
        <name>Ca(2+)</name>
        <dbReference type="ChEBI" id="CHEBI:29108"/>
    </cofactor>
</comment>
<evidence type="ECO:0000256" key="12">
    <source>
        <dbReference type="ARBA" id="ARBA00023136"/>
    </source>
</evidence>
<name>A0A6J2WSC4_CHACN</name>
<dbReference type="GeneID" id="115827405"/>
<keyword evidence="13" id="KW-1015">Disulfide bond</keyword>
<evidence type="ECO:0000256" key="15">
    <source>
        <dbReference type="PIRSR" id="PIRSR600407-1"/>
    </source>
</evidence>
<dbReference type="Gene3D" id="3.30.420.150">
    <property type="entry name" value="Exopolyphosphatase. Domain 2"/>
    <property type="match status" value="1"/>
</dbReference>
<dbReference type="GO" id="GO:0004382">
    <property type="term" value="F:GDP phosphatase activity"/>
    <property type="evidence" value="ECO:0007669"/>
    <property type="project" value="TreeGrafter"/>
</dbReference>
<keyword evidence="7 17" id="KW-0378">Hydrolase</keyword>
<accession>A0A6J2WSC4</accession>
<dbReference type="InParanoid" id="A0A6J2WSC4"/>
<feature type="active site" description="Proton acceptor" evidence="15">
    <location>
        <position position="166"/>
    </location>
</feature>
<dbReference type="GO" id="GO:0009134">
    <property type="term" value="P:nucleoside diphosphate catabolic process"/>
    <property type="evidence" value="ECO:0007669"/>
    <property type="project" value="TreeGrafter"/>
</dbReference>
<dbReference type="Gene3D" id="3.30.420.40">
    <property type="match status" value="1"/>
</dbReference>
<dbReference type="InterPro" id="IPR000407">
    <property type="entry name" value="GDA1_CD39_NTPase"/>
</dbReference>
<comment type="subcellular location">
    <subcellularLocation>
        <location evidence="3">Membrane</location>
        <topology evidence="3">Multi-pass membrane protein</topology>
    </subcellularLocation>
</comment>